<keyword evidence="3" id="KW-1185">Reference proteome</keyword>
<evidence type="ECO:0000313" key="2">
    <source>
        <dbReference type="EMBL" id="KAK3243242.1"/>
    </source>
</evidence>
<reference evidence="2 3" key="1">
    <citation type="journal article" date="2015" name="Genome Biol. Evol.">
        <title>Comparative Genomics of a Bacterivorous Green Alga Reveals Evolutionary Causalities and Consequences of Phago-Mixotrophic Mode of Nutrition.</title>
        <authorList>
            <person name="Burns J.A."/>
            <person name="Paasch A."/>
            <person name="Narechania A."/>
            <person name="Kim E."/>
        </authorList>
    </citation>
    <scope>NUCLEOTIDE SEQUENCE [LARGE SCALE GENOMIC DNA]</scope>
    <source>
        <strain evidence="2 3">PLY_AMNH</strain>
    </source>
</reference>
<dbReference type="Proteomes" id="UP001190700">
    <property type="component" value="Unassembled WGS sequence"/>
</dbReference>
<dbReference type="EMBL" id="LGRX02033036">
    <property type="protein sequence ID" value="KAK3243242.1"/>
    <property type="molecule type" value="Genomic_DNA"/>
</dbReference>
<feature type="compositionally biased region" description="Basic and acidic residues" evidence="1">
    <location>
        <begin position="1"/>
        <end position="21"/>
    </location>
</feature>
<evidence type="ECO:0000313" key="3">
    <source>
        <dbReference type="Proteomes" id="UP001190700"/>
    </source>
</evidence>
<proteinExistence type="predicted"/>
<comment type="caution">
    <text evidence="2">The sequence shown here is derived from an EMBL/GenBank/DDBJ whole genome shotgun (WGS) entry which is preliminary data.</text>
</comment>
<organism evidence="2 3">
    <name type="scientific">Cymbomonas tetramitiformis</name>
    <dbReference type="NCBI Taxonomy" id="36881"/>
    <lineage>
        <taxon>Eukaryota</taxon>
        <taxon>Viridiplantae</taxon>
        <taxon>Chlorophyta</taxon>
        <taxon>Pyramimonadophyceae</taxon>
        <taxon>Pyramimonadales</taxon>
        <taxon>Pyramimonadaceae</taxon>
        <taxon>Cymbomonas</taxon>
    </lineage>
</organism>
<feature type="region of interest" description="Disordered" evidence="1">
    <location>
        <begin position="542"/>
        <end position="572"/>
    </location>
</feature>
<evidence type="ECO:0000256" key="1">
    <source>
        <dbReference type="SAM" id="MobiDB-lite"/>
    </source>
</evidence>
<feature type="compositionally biased region" description="Polar residues" evidence="1">
    <location>
        <begin position="551"/>
        <end position="560"/>
    </location>
</feature>
<gene>
    <name evidence="2" type="ORF">CYMTET_47093</name>
</gene>
<feature type="region of interest" description="Disordered" evidence="1">
    <location>
        <begin position="1"/>
        <end position="54"/>
    </location>
</feature>
<name>A0AAE0BUZ1_9CHLO</name>
<sequence>MTERSSDDRREIRRASSEEYRASTSDDESLSGSSEGNSCADEVSDGYDTQVSEDSENSGYFYESEGFSCEEVCEELAYDAVSADTLRPLYPGARCTLLQALLQLGNLVSKGAVPLEAVNDFCKFEHEVKLPEGNIFPQSLETALDSWHSDAEFRQLYTSFDRRFDRADAYEPHSLLHTPFAQSLDGCCQENLNKSVYDLDVDLFNLGIDWEDVFKREEWSTVRHGGYCMPAQQTTFLEREATKKKRAKERKAANEEGEEVVDEADLWRYNSSEGKAIFAWDAVQYTDATLREEAKNPTEDSHITGLNELMRCAPWVDLVHACNFPVAHTLNHGVGDGLLDCVFEKTATKRVKGVWLSPAKGRQLDERLAAVVTVHDVSRPPKRVSEARGFWTYDDTAWMYALYLPLVGLQDILEEDWMQELFWHMTVLFRHCWFLCHPGEFYHNSWERAVHSAKEVGVLLEKHELYSELTSNLHTVVCHMVESEAYVGALRVGREVWIEIALGILKLVELLADGFGDGIQGVVRKAGQSTKSSSSCSYTMEKAAGAPRLSPLQSGGTSWEGSMPRCGGGSTG</sequence>
<dbReference type="AlphaFoldDB" id="A0AAE0BUZ1"/>
<protein>
    <submittedName>
        <fullName evidence="2">Uncharacterized protein</fullName>
    </submittedName>
</protein>
<accession>A0AAE0BUZ1</accession>